<proteinExistence type="predicted"/>
<accession>A0A448XAL5</accession>
<dbReference type="EMBL" id="CAAALY010131568">
    <property type="protein sequence ID" value="VEL32216.1"/>
    <property type="molecule type" value="Genomic_DNA"/>
</dbReference>
<evidence type="ECO:0000313" key="2">
    <source>
        <dbReference type="Proteomes" id="UP000784294"/>
    </source>
</evidence>
<keyword evidence="2" id="KW-1185">Reference proteome</keyword>
<dbReference type="Proteomes" id="UP000784294">
    <property type="component" value="Unassembled WGS sequence"/>
</dbReference>
<name>A0A448XAL5_9PLAT</name>
<dbReference type="AlphaFoldDB" id="A0A448XAL5"/>
<evidence type="ECO:0000313" key="1">
    <source>
        <dbReference type="EMBL" id="VEL32216.1"/>
    </source>
</evidence>
<feature type="non-terminal residue" evidence="1">
    <location>
        <position position="88"/>
    </location>
</feature>
<organism evidence="1 2">
    <name type="scientific">Protopolystoma xenopodis</name>
    <dbReference type="NCBI Taxonomy" id="117903"/>
    <lineage>
        <taxon>Eukaryota</taxon>
        <taxon>Metazoa</taxon>
        <taxon>Spiralia</taxon>
        <taxon>Lophotrochozoa</taxon>
        <taxon>Platyhelminthes</taxon>
        <taxon>Monogenea</taxon>
        <taxon>Polyopisthocotylea</taxon>
        <taxon>Polystomatidea</taxon>
        <taxon>Polystomatidae</taxon>
        <taxon>Protopolystoma</taxon>
    </lineage>
</organism>
<sequence>MFETLFTVESVPPFGRAGSLSLSCILSATVDRRFVVKAQVALFKMLFCSAPRARDSIEVAPSKCHTKLTVYCTLFGLPQCLLPFLHHD</sequence>
<gene>
    <name evidence="1" type="ORF">PXEA_LOCUS25656</name>
</gene>
<reference evidence="1" key="1">
    <citation type="submission" date="2018-11" db="EMBL/GenBank/DDBJ databases">
        <authorList>
            <consortium name="Pathogen Informatics"/>
        </authorList>
    </citation>
    <scope>NUCLEOTIDE SEQUENCE</scope>
</reference>
<comment type="caution">
    <text evidence="1">The sequence shown here is derived from an EMBL/GenBank/DDBJ whole genome shotgun (WGS) entry which is preliminary data.</text>
</comment>
<protein>
    <submittedName>
        <fullName evidence="1">Uncharacterized protein</fullName>
    </submittedName>
</protein>